<dbReference type="InterPro" id="IPR018247">
    <property type="entry name" value="EF_Hand_1_Ca_BS"/>
</dbReference>
<keyword evidence="1" id="KW-0812">Transmembrane</keyword>
<gene>
    <name evidence="2" type="ORF">VF00_C0001G0014</name>
</gene>
<dbReference type="EMBL" id="LCRB01000001">
    <property type="protein sequence ID" value="KKW27079.1"/>
    <property type="molecule type" value="Genomic_DNA"/>
</dbReference>
<dbReference type="AlphaFoldDB" id="A0A0G2A4B9"/>
<keyword evidence="1" id="KW-0472">Membrane</keyword>
<keyword evidence="1" id="KW-1133">Transmembrane helix</keyword>
<dbReference type="Proteomes" id="UP000034913">
    <property type="component" value="Unassembled WGS sequence"/>
</dbReference>
<accession>A0A0G2A4B9</accession>
<proteinExistence type="predicted"/>
<evidence type="ECO:0000313" key="2">
    <source>
        <dbReference type="EMBL" id="KKW27079.1"/>
    </source>
</evidence>
<sequence>MVSRGRQTHRQPVNLHIHMEPIAPQPPLQPQPRDYRWLVTALVSIAGLVVAITLIARSNFLEGFLKLIGAGAARLQVISMSSDDDFFGTSTAVWLADLGDRNDAVLDNTAAFYYFTGQPQDPGAKAGFVMPLVSAEELTGVVTRPASYISPIVDLGDSDLFIKALQVMDYQPAGSTIAYAYRAGATVAEAQAASFRTLEFIPTDTFNGYRRQQVAWENSLPQFVQFKFIFTDYVASDRPAVAEMNIIYEGTSGNGEEAPVDLLSNLTDTDAPVVTEPTADLNQDGTVDVLDYSIFIEKFQEAAGALGGETPTS</sequence>
<evidence type="ECO:0000313" key="3">
    <source>
        <dbReference type="Proteomes" id="UP000034913"/>
    </source>
</evidence>
<feature type="transmembrane region" description="Helical" evidence="1">
    <location>
        <begin position="35"/>
        <end position="56"/>
    </location>
</feature>
<protein>
    <submittedName>
        <fullName evidence="2">Uncharacterized protein</fullName>
    </submittedName>
</protein>
<reference evidence="2 3" key="1">
    <citation type="journal article" date="2015" name="Nature">
        <title>rRNA introns, odd ribosomes, and small enigmatic genomes across a large radiation of phyla.</title>
        <authorList>
            <person name="Brown C.T."/>
            <person name="Hug L.A."/>
            <person name="Thomas B.C."/>
            <person name="Sharon I."/>
            <person name="Castelle C.J."/>
            <person name="Singh A."/>
            <person name="Wilkins M.J."/>
            <person name="Williams K.H."/>
            <person name="Banfield J.F."/>
        </authorList>
    </citation>
    <scope>NUCLEOTIDE SEQUENCE [LARGE SCALE GENOMIC DNA]</scope>
</reference>
<comment type="caution">
    <text evidence="2">The sequence shown here is derived from an EMBL/GenBank/DDBJ whole genome shotgun (WGS) entry which is preliminary data.</text>
</comment>
<dbReference type="PROSITE" id="PS00018">
    <property type="entry name" value="EF_HAND_1"/>
    <property type="match status" value="1"/>
</dbReference>
<dbReference type="PATRIC" id="fig|1620414.3.peg.15"/>
<evidence type="ECO:0000256" key="1">
    <source>
        <dbReference type="SAM" id="Phobius"/>
    </source>
</evidence>
<organism evidence="2 3">
    <name type="scientific">candidate division Kazan bacterium GW2011_GWB1_52_7</name>
    <dbReference type="NCBI Taxonomy" id="1620414"/>
    <lineage>
        <taxon>Bacteria</taxon>
        <taxon>Bacteria division Kazan-3B-28</taxon>
    </lineage>
</organism>
<name>A0A0G2A4B9_UNCK3</name>